<dbReference type="RefSeq" id="XP_036370406.1">
    <property type="nucleotide sequence ID" value="XM_036514513.1"/>
</dbReference>
<name>A0A7E6FRS8_9MOLL</name>
<dbReference type="AlphaFoldDB" id="A0A7E6FRS8"/>
<dbReference type="InterPro" id="IPR001251">
    <property type="entry name" value="CRAL-TRIO_dom"/>
</dbReference>
<dbReference type="Proteomes" id="UP000515154">
    <property type="component" value="Linkage group LG28"/>
</dbReference>
<proteinExistence type="predicted"/>
<evidence type="ECO:0000313" key="4">
    <source>
        <dbReference type="RefSeq" id="XP_036370406.1"/>
    </source>
</evidence>
<dbReference type="PANTHER" id="PTHR45808">
    <property type="entry name" value="RHO GTPASE-ACTIVATING PROTEIN 68F"/>
    <property type="match status" value="1"/>
</dbReference>
<dbReference type="PROSITE" id="PS50191">
    <property type="entry name" value="CRAL_TRIO"/>
    <property type="match status" value="1"/>
</dbReference>
<dbReference type="CDD" id="cd00170">
    <property type="entry name" value="SEC14"/>
    <property type="match status" value="1"/>
</dbReference>
<dbReference type="SMART" id="SM00516">
    <property type="entry name" value="SEC14"/>
    <property type="match status" value="1"/>
</dbReference>
<dbReference type="GO" id="GO:0005096">
    <property type="term" value="F:GTPase activator activity"/>
    <property type="evidence" value="ECO:0007669"/>
    <property type="project" value="TreeGrafter"/>
</dbReference>
<dbReference type="PANTHER" id="PTHR45808:SF2">
    <property type="entry name" value="RHO GTPASE-ACTIVATING PROTEIN 68F"/>
    <property type="match status" value="1"/>
</dbReference>
<dbReference type="GO" id="GO:2001136">
    <property type="term" value="P:negative regulation of endocytic recycling"/>
    <property type="evidence" value="ECO:0007669"/>
    <property type="project" value="TreeGrafter"/>
</dbReference>
<dbReference type="Gene3D" id="3.40.525.10">
    <property type="entry name" value="CRAL-TRIO lipid binding domain"/>
    <property type="match status" value="1"/>
</dbReference>
<protein>
    <submittedName>
        <fullName evidence="4">Rho GTPase-activating protein 1</fullName>
    </submittedName>
</protein>
<sequence>MSLSDPAPSSNPKNYQKADGSFEEYSEGSAGDYDSVCEEAELELDQDGLELAAQEGVFFEKYPTGVFYERCPTEIEAEEELNKEESAFRSGSITPDGLIDEDFEKELGPSQVQQDEQEQGEFSDVSRYGIVEIAGDDVYGRKVIIFSACRLPSSKVLDHKRLLAYIKYTLDQYVENDYTVIYFHYGLNSRNKPKLTWLLHTYMEFDRKYKKNLKALYLVHPTNFIRILWTLFKPVLSVKFGQKVMYVNYLHELKEHLHFNQLVVPQPVLEHDARLVSANKPPYPYTDPSIKSTKPQKNQQFGVSLNL</sequence>
<dbReference type="InterPro" id="IPR036865">
    <property type="entry name" value="CRAL-TRIO_dom_sf"/>
</dbReference>
<keyword evidence="3" id="KW-1185">Reference proteome</keyword>
<dbReference type="GO" id="GO:0005737">
    <property type="term" value="C:cytoplasm"/>
    <property type="evidence" value="ECO:0007669"/>
    <property type="project" value="TreeGrafter"/>
</dbReference>
<evidence type="ECO:0000313" key="3">
    <source>
        <dbReference type="Proteomes" id="UP000515154"/>
    </source>
</evidence>
<dbReference type="SUPFAM" id="SSF52087">
    <property type="entry name" value="CRAL/TRIO domain"/>
    <property type="match status" value="1"/>
</dbReference>
<reference evidence="4" key="1">
    <citation type="submission" date="2025-08" db="UniProtKB">
        <authorList>
            <consortium name="RefSeq"/>
        </authorList>
    </citation>
    <scope>IDENTIFICATION</scope>
</reference>
<organism evidence="3 4">
    <name type="scientific">Octopus sinensis</name>
    <name type="common">East Asian common octopus</name>
    <dbReference type="NCBI Taxonomy" id="2607531"/>
    <lineage>
        <taxon>Eukaryota</taxon>
        <taxon>Metazoa</taxon>
        <taxon>Spiralia</taxon>
        <taxon>Lophotrochozoa</taxon>
        <taxon>Mollusca</taxon>
        <taxon>Cephalopoda</taxon>
        <taxon>Coleoidea</taxon>
        <taxon>Octopodiformes</taxon>
        <taxon>Octopoda</taxon>
        <taxon>Incirrata</taxon>
        <taxon>Octopodidae</taxon>
        <taxon>Octopus</taxon>
    </lineage>
</organism>
<accession>A0A7E6FRS8</accession>
<feature type="domain" description="CRAL-TRIO" evidence="2">
    <location>
        <begin position="121"/>
        <end position="276"/>
    </location>
</feature>
<dbReference type="Pfam" id="PF13716">
    <property type="entry name" value="CRAL_TRIO_2"/>
    <property type="match status" value="1"/>
</dbReference>
<gene>
    <name evidence="4" type="primary">LOC115225660</name>
</gene>
<evidence type="ECO:0000256" key="1">
    <source>
        <dbReference type="SAM" id="MobiDB-lite"/>
    </source>
</evidence>
<evidence type="ECO:0000259" key="2">
    <source>
        <dbReference type="PROSITE" id="PS50191"/>
    </source>
</evidence>
<feature type="compositionally biased region" description="Polar residues" evidence="1">
    <location>
        <begin position="1"/>
        <end position="14"/>
    </location>
</feature>
<dbReference type="FunFam" id="3.40.525.10:FF:000007">
    <property type="entry name" value="rho GTPase-activating protein 1"/>
    <property type="match status" value="1"/>
</dbReference>
<feature type="region of interest" description="Disordered" evidence="1">
    <location>
        <begin position="1"/>
        <end position="34"/>
    </location>
</feature>
<dbReference type="GO" id="GO:0007264">
    <property type="term" value="P:small GTPase-mediated signal transduction"/>
    <property type="evidence" value="ECO:0007669"/>
    <property type="project" value="TreeGrafter"/>
</dbReference>
<dbReference type="KEGG" id="osn:115225660"/>